<dbReference type="InterPro" id="IPR050214">
    <property type="entry name" value="Cys_Synth/Cystath_Beta-Synth"/>
</dbReference>
<dbReference type="GO" id="GO:0009088">
    <property type="term" value="P:threonine biosynthetic process"/>
    <property type="evidence" value="ECO:0007669"/>
    <property type="project" value="UniProtKB-UniRule"/>
</dbReference>
<dbReference type="KEGG" id="cmic:caldi_34610"/>
<proteinExistence type="inferred from homology"/>
<dbReference type="PANTHER" id="PTHR10314">
    <property type="entry name" value="CYSTATHIONINE BETA-SYNTHASE"/>
    <property type="match status" value="1"/>
</dbReference>
<gene>
    <name evidence="7" type="ORF">caldi_34610</name>
</gene>
<dbReference type="EC" id="4.2.3.1" evidence="4"/>
<dbReference type="InterPro" id="IPR004450">
    <property type="entry name" value="Thr_synthase-like"/>
</dbReference>
<dbReference type="AlphaFoldDB" id="A0AA35G774"/>
<evidence type="ECO:0000256" key="5">
    <source>
        <dbReference type="PIRSR" id="PIRSR604450-51"/>
    </source>
</evidence>
<comment type="cofactor">
    <cofactor evidence="1 5">
        <name>pyridoxal 5'-phosphate</name>
        <dbReference type="ChEBI" id="CHEBI:597326"/>
    </cofactor>
</comment>
<dbReference type="EMBL" id="AP025628">
    <property type="protein sequence ID" value="BDG62371.1"/>
    <property type="molecule type" value="Genomic_DNA"/>
</dbReference>
<comment type="similarity">
    <text evidence="2">Belongs to the threonine synthase family.</text>
</comment>
<dbReference type="RefSeq" id="WP_264842959.1">
    <property type="nucleotide sequence ID" value="NZ_AP025628.1"/>
</dbReference>
<feature type="domain" description="Tryptophan synthase beta chain-like PALP" evidence="6">
    <location>
        <begin position="70"/>
        <end position="373"/>
    </location>
</feature>
<protein>
    <recommendedName>
        <fullName evidence="4">Threonine synthase</fullName>
        <ecNumber evidence="4">4.2.3.1</ecNumber>
    </recommendedName>
</protein>
<reference evidence="7" key="1">
    <citation type="submission" date="2022-03" db="EMBL/GenBank/DDBJ databases">
        <title>Complete genome sequence of Caldinitratiruptor microaerophilus.</title>
        <authorList>
            <person name="Mukaiyama R."/>
            <person name="Nishiyama T."/>
            <person name="Ueda K."/>
        </authorList>
    </citation>
    <scope>NUCLEOTIDE SEQUENCE</scope>
    <source>
        <strain evidence="7">JCM 16183</strain>
    </source>
</reference>
<evidence type="ECO:0000256" key="3">
    <source>
        <dbReference type="ARBA" id="ARBA00022898"/>
    </source>
</evidence>
<dbReference type="CDD" id="cd01563">
    <property type="entry name" value="Thr-synth_1"/>
    <property type="match status" value="1"/>
</dbReference>
<organism evidence="7 8">
    <name type="scientific">Caldinitratiruptor microaerophilus</name>
    <dbReference type="NCBI Taxonomy" id="671077"/>
    <lineage>
        <taxon>Bacteria</taxon>
        <taxon>Bacillati</taxon>
        <taxon>Bacillota</taxon>
        <taxon>Clostridia</taxon>
        <taxon>Eubacteriales</taxon>
        <taxon>Symbiobacteriaceae</taxon>
        <taxon>Caldinitratiruptor</taxon>
    </lineage>
</organism>
<evidence type="ECO:0000256" key="1">
    <source>
        <dbReference type="ARBA" id="ARBA00001933"/>
    </source>
</evidence>
<name>A0AA35G774_9FIRM</name>
<dbReference type="GO" id="GO:0004795">
    <property type="term" value="F:threonine synthase activity"/>
    <property type="evidence" value="ECO:0007669"/>
    <property type="project" value="UniProtKB-UniRule"/>
</dbReference>
<evidence type="ECO:0000256" key="2">
    <source>
        <dbReference type="ARBA" id="ARBA00005517"/>
    </source>
</evidence>
<sequence>MESYVTGLRCAGCGHGLPVQYALSCPRCGGLLELEYDLERMAGLPRDRLSGPGIWRYAFALPVRDPAHRVSLGEGNTPLYDCPRLAEAIGVRKLWLKFEGTNPTGTVKDRTSATAVSAAREFGYKAIGVVSTGNAGSSLATYGTRAGLRTFIFCYERGSQPKLNHMAACASDLVFYRGVYDDMIGVFDRLVDEGLVFDGGASRNPFKHEGKKTIAYEVAEQLGWAVPDFFVAPVGVGETFIASYRGFRELAAMGWTAGVPRMVAAQSAVANPIVRAWREGGDLVPQRIGYTVAEGVAVGNPDAKGRYVLDILRREGGLAGDAADADIVAAQKLVARTEGIWAGPTGVVTVAVLRNLVRAGQVPSAARVVCMVTETGLKGEYPPIHPEGIVPDYEAVKKLVMARLGGFPA</sequence>
<keyword evidence="3 5" id="KW-0663">Pyridoxal phosphate</keyword>
<evidence type="ECO:0000313" key="7">
    <source>
        <dbReference type="EMBL" id="BDG62371.1"/>
    </source>
</evidence>
<dbReference type="InterPro" id="IPR001926">
    <property type="entry name" value="TrpB-like_PALP"/>
</dbReference>
<dbReference type="Gene3D" id="3.40.50.1100">
    <property type="match status" value="2"/>
</dbReference>
<dbReference type="NCBIfam" id="TIGR00260">
    <property type="entry name" value="thrC"/>
    <property type="match status" value="1"/>
</dbReference>
<evidence type="ECO:0000259" key="6">
    <source>
        <dbReference type="Pfam" id="PF00291"/>
    </source>
</evidence>
<evidence type="ECO:0000256" key="4">
    <source>
        <dbReference type="NCBIfam" id="TIGR00260"/>
    </source>
</evidence>
<keyword evidence="8" id="KW-1185">Reference proteome</keyword>
<dbReference type="SUPFAM" id="SSF53686">
    <property type="entry name" value="Tryptophan synthase beta subunit-like PLP-dependent enzymes"/>
    <property type="match status" value="1"/>
</dbReference>
<accession>A0AA35G774</accession>
<feature type="modified residue" description="N6-(pyridoxal phosphate)lysine" evidence="5">
    <location>
        <position position="108"/>
    </location>
</feature>
<dbReference type="InterPro" id="IPR036052">
    <property type="entry name" value="TrpB-like_PALP_sf"/>
</dbReference>
<evidence type="ECO:0000313" key="8">
    <source>
        <dbReference type="Proteomes" id="UP001163687"/>
    </source>
</evidence>
<dbReference type="Pfam" id="PF00291">
    <property type="entry name" value="PALP"/>
    <property type="match status" value="1"/>
</dbReference>
<dbReference type="Proteomes" id="UP001163687">
    <property type="component" value="Chromosome"/>
</dbReference>